<reference evidence="1" key="1">
    <citation type="submission" date="2020-05" db="EMBL/GenBank/DDBJ databases">
        <title>Large-scale comparative analyses of tick genomes elucidate their genetic diversity and vector capacities.</title>
        <authorList>
            <person name="Jia N."/>
            <person name="Wang J."/>
            <person name="Shi W."/>
            <person name="Du L."/>
            <person name="Sun Y."/>
            <person name="Zhan W."/>
            <person name="Jiang J."/>
            <person name="Wang Q."/>
            <person name="Zhang B."/>
            <person name="Ji P."/>
            <person name="Sakyi L.B."/>
            <person name="Cui X."/>
            <person name="Yuan T."/>
            <person name="Jiang B."/>
            <person name="Yang W."/>
            <person name="Lam T.T.-Y."/>
            <person name="Chang Q."/>
            <person name="Ding S."/>
            <person name="Wang X."/>
            <person name="Zhu J."/>
            <person name="Ruan X."/>
            <person name="Zhao L."/>
            <person name="Wei J."/>
            <person name="Que T."/>
            <person name="Du C."/>
            <person name="Cheng J."/>
            <person name="Dai P."/>
            <person name="Han X."/>
            <person name="Huang E."/>
            <person name="Gao Y."/>
            <person name="Liu J."/>
            <person name="Shao H."/>
            <person name="Ye R."/>
            <person name="Li L."/>
            <person name="Wei W."/>
            <person name="Wang X."/>
            <person name="Wang C."/>
            <person name="Yang T."/>
            <person name="Huo Q."/>
            <person name="Li W."/>
            <person name="Guo W."/>
            <person name="Chen H."/>
            <person name="Zhou L."/>
            <person name="Ni X."/>
            <person name="Tian J."/>
            <person name="Zhou Y."/>
            <person name="Sheng Y."/>
            <person name="Liu T."/>
            <person name="Pan Y."/>
            <person name="Xia L."/>
            <person name="Li J."/>
            <person name="Zhao F."/>
            <person name="Cao W."/>
        </authorList>
    </citation>
    <scope>NUCLEOTIDE SEQUENCE</scope>
    <source>
        <strain evidence="1">Dsil-2018</strain>
    </source>
</reference>
<evidence type="ECO:0000313" key="1">
    <source>
        <dbReference type="EMBL" id="KAH7975012.1"/>
    </source>
</evidence>
<accession>A0ACB8DR53</accession>
<gene>
    <name evidence="1" type="ORF">HPB49_022770</name>
</gene>
<name>A0ACB8DR53_DERSI</name>
<organism evidence="1 2">
    <name type="scientific">Dermacentor silvarum</name>
    <name type="common">Tick</name>
    <dbReference type="NCBI Taxonomy" id="543639"/>
    <lineage>
        <taxon>Eukaryota</taxon>
        <taxon>Metazoa</taxon>
        <taxon>Ecdysozoa</taxon>
        <taxon>Arthropoda</taxon>
        <taxon>Chelicerata</taxon>
        <taxon>Arachnida</taxon>
        <taxon>Acari</taxon>
        <taxon>Parasitiformes</taxon>
        <taxon>Ixodida</taxon>
        <taxon>Ixodoidea</taxon>
        <taxon>Ixodidae</taxon>
        <taxon>Rhipicephalinae</taxon>
        <taxon>Dermacentor</taxon>
    </lineage>
</organism>
<dbReference type="Proteomes" id="UP000821865">
    <property type="component" value="Chromosome 10"/>
</dbReference>
<dbReference type="EMBL" id="CM023479">
    <property type="protein sequence ID" value="KAH7975012.1"/>
    <property type="molecule type" value="Genomic_DNA"/>
</dbReference>
<protein>
    <submittedName>
        <fullName evidence="1">Uncharacterized protein</fullName>
    </submittedName>
</protein>
<evidence type="ECO:0000313" key="2">
    <source>
        <dbReference type="Proteomes" id="UP000821865"/>
    </source>
</evidence>
<keyword evidence="2" id="KW-1185">Reference proteome</keyword>
<proteinExistence type="predicted"/>
<sequence length="332" mass="37897">MTGRPPQSEVSFLFHLMRTIDAFSRLKFDWVNPRGSDFAEGVLSSQTSSVTRSLDERGAEDATEFLDALATTRNIGVAWLECTISAEQTVIQKLIDTVARTKYLRKVLLMHLVLRIYLTDPDVANLFRSLEGNRSIAVFEVRCVTFRKRTAMALGRLVERNRSIAMYTIDLRESDVDRVTQVRNICRELKEAIPRNRFAIAFSVLTEERECSSDPAIRDALRHNVMLVNQAVRFVNGSMEKTDALAFETLHSCMSVQSSLRVNFNISEESAHEKVVEARKRLTFNYFIIAGVVKDKIVCRPHRKRNTTFDKLGNDMQARICSYLSLTDVMDI</sequence>
<comment type="caution">
    <text evidence="1">The sequence shown here is derived from an EMBL/GenBank/DDBJ whole genome shotgun (WGS) entry which is preliminary data.</text>
</comment>